<reference evidence="2 3" key="1">
    <citation type="submission" date="2019-03" db="EMBL/GenBank/DDBJ databases">
        <title>Genomic Encyclopedia of Type Strains, Phase IV (KMG-IV): sequencing the most valuable type-strain genomes for metagenomic binning, comparative biology and taxonomic classification.</title>
        <authorList>
            <person name="Goeker M."/>
        </authorList>
    </citation>
    <scope>NUCLEOTIDE SEQUENCE [LARGE SCALE GENOMIC DNA]</scope>
    <source>
        <strain evidence="2 3">DSM 12121</strain>
    </source>
</reference>
<comment type="caution">
    <text evidence="2">The sequence shown here is derived from an EMBL/GenBank/DDBJ whole genome shotgun (WGS) entry which is preliminary data.</text>
</comment>
<sequence length="232" mass="27095">MREFYIESLEEFLKTPLWDTHTMIFRGVSQASYELSPSIARIPAKDEKSRFDFEQEVFEEFQLRAIPYIKREPKLKIEWLFLAQHYGIPTRLLDWTTNPLVALFFATQNNNENDFAVYKKMQTEWLSGDIDPFELKEEYGIQPSHSDIRYVNQAGVFTIHPNHSVESSKNSVAKYTFPCAAKEEIRWRLGKYGIKTSFIYPNLDGISKDIIEECKTRLNGGSMRSTSPLDWA</sequence>
<dbReference type="SMART" id="SM00901">
    <property type="entry name" value="FRG"/>
    <property type="match status" value="1"/>
</dbReference>
<dbReference type="EMBL" id="SNVV01000008">
    <property type="protein sequence ID" value="TDN50802.1"/>
    <property type="molecule type" value="Genomic_DNA"/>
</dbReference>
<evidence type="ECO:0000313" key="2">
    <source>
        <dbReference type="EMBL" id="TDN50802.1"/>
    </source>
</evidence>
<dbReference type="Proteomes" id="UP000295129">
    <property type="component" value="Unassembled WGS sequence"/>
</dbReference>
<protein>
    <submittedName>
        <fullName evidence="2">FRG domain-containing protein</fullName>
    </submittedName>
</protein>
<keyword evidence="3" id="KW-1185">Reference proteome</keyword>
<evidence type="ECO:0000313" key="3">
    <source>
        <dbReference type="Proteomes" id="UP000295129"/>
    </source>
</evidence>
<gene>
    <name evidence="2" type="ORF">C7389_10845</name>
</gene>
<dbReference type="AlphaFoldDB" id="A0A4V3BMK0"/>
<dbReference type="RefSeq" id="WP_133591185.1">
    <property type="nucleotide sequence ID" value="NZ_SNVV01000008.1"/>
</dbReference>
<accession>A0A4V3BMK0</accession>
<organism evidence="2 3">
    <name type="scientific">Azoarcus indigens</name>
    <dbReference type="NCBI Taxonomy" id="29545"/>
    <lineage>
        <taxon>Bacteria</taxon>
        <taxon>Pseudomonadati</taxon>
        <taxon>Pseudomonadota</taxon>
        <taxon>Betaproteobacteria</taxon>
        <taxon>Rhodocyclales</taxon>
        <taxon>Zoogloeaceae</taxon>
        <taxon>Azoarcus</taxon>
    </lineage>
</organism>
<dbReference type="InterPro" id="IPR014966">
    <property type="entry name" value="FRG-dom"/>
</dbReference>
<evidence type="ECO:0000259" key="1">
    <source>
        <dbReference type="SMART" id="SM00901"/>
    </source>
</evidence>
<dbReference type="Pfam" id="PF08867">
    <property type="entry name" value="FRG"/>
    <property type="match status" value="1"/>
</dbReference>
<name>A0A4V3BMK0_9RHOO</name>
<dbReference type="OrthoDB" id="9816036at2"/>
<feature type="domain" description="FRG" evidence="1">
    <location>
        <begin position="19"/>
        <end position="118"/>
    </location>
</feature>
<proteinExistence type="predicted"/>